<dbReference type="EMBL" id="JARJCM010000009">
    <property type="protein sequence ID" value="KAJ7043573.1"/>
    <property type="molecule type" value="Genomic_DNA"/>
</dbReference>
<comment type="caution">
    <text evidence="1">The sequence shown here is derived from an EMBL/GenBank/DDBJ whole genome shotgun (WGS) entry which is preliminary data.</text>
</comment>
<organism evidence="1 2">
    <name type="scientific">Mycena alexandri</name>
    <dbReference type="NCBI Taxonomy" id="1745969"/>
    <lineage>
        <taxon>Eukaryota</taxon>
        <taxon>Fungi</taxon>
        <taxon>Dikarya</taxon>
        <taxon>Basidiomycota</taxon>
        <taxon>Agaricomycotina</taxon>
        <taxon>Agaricomycetes</taxon>
        <taxon>Agaricomycetidae</taxon>
        <taxon>Agaricales</taxon>
        <taxon>Marasmiineae</taxon>
        <taxon>Mycenaceae</taxon>
        <taxon>Mycena</taxon>
    </lineage>
</organism>
<gene>
    <name evidence="1" type="ORF">C8F04DRAFT_944046</name>
</gene>
<dbReference type="AlphaFoldDB" id="A0AAD6TCQ5"/>
<keyword evidence="2" id="KW-1185">Reference proteome</keyword>
<feature type="non-terminal residue" evidence="1">
    <location>
        <position position="1"/>
    </location>
</feature>
<name>A0AAD6TCQ5_9AGAR</name>
<dbReference type="Proteomes" id="UP001218188">
    <property type="component" value="Unassembled WGS sequence"/>
</dbReference>
<evidence type="ECO:0000313" key="1">
    <source>
        <dbReference type="EMBL" id="KAJ7043573.1"/>
    </source>
</evidence>
<evidence type="ECO:0000313" key="2">
    <source>
        <dbReference type="Proteomes" id="UP001218188"/>
    </source>
</evidence>
<proteinExistence type="predicted"/>
<sequence>HYPTHTMRLQLGIWDARGFPGTAKWAKGPIDRSRAPDRITATFRGVRVECS</sequence>
<accession>A0AAD6TCQ5</accession>
<protein>
    <submittedName>
        <fullName evidence="1">Uncharacterized protein</fullName>
    </submittedName>
</protein>
<reference evidence="1" key="1">
    <citation type="submission" date="2023-03" db="EMBL/GenBank/DDBJ databases">
        <title>Massive genome expansion in bonnet fungi (Mycena s.s.) driven by repeated elements and novel gene families across ecological guilds.</title>
        <authorList>
            <consortium name="Lawrence Berkeley National Laboratory"/>
            <person name="Harder C.B."/>
            <person name="Miyauchi S."/>
            <person name="Viragh M."/>
            <person name="Kuo A."/>
            <person name="Thoen E."/>
            <person name="Andreopoulos B."/>
            <person name="Lu D."/>
            <person name="Skrede I."/>
            <person name="Drula E."/>
            <person name="Henrissat B."/>
            <person name="Morin E."/>
            <person name="Kohler A."/>
            <person name="Barry K."/>
            <person name="LaButti K."/>
            <person name="Morin E."/>
            <person name="Salamov A."/>
            <person name="Lipzen A."/>
            <person name="Mereny Z."/>
            <person name="Hegedus B."/>
            <person name="Baldrian P."/>
            <person name="Stursova M."/>
            <person name="Weitz H."/>
            <person name="Taylor A."/>
            <person name="Grigoriev I.V."/>
            <person name="Nagy L.G."/>
            <person name="Martin F."/>
            <person name="Kauserud H."/>
        </authorList>
    </citation>
    <scope>NUCLEOTIDE SEQUENCE</scope>
    <source>
        <strain evidence="1">CBHHK200</strain>
    </source>
</reference>